<dbReference type="RefSeq" id="WP_380581193.1">
    <property type="nucleotide sequence ID" value="NZ_JBHSQJ010000023.1"/>
</dbReference>
<dbReference type="InterPro" id="IPR036388">
    <property type="entry name" value="WH-like_DNA-bd_sf"/>
</dbReference>
<comment type="caution">
    <text evidence="2">The sequence shown here is derived from an EMBL/GenBank/DDBJ whole genome shotgun (WGS) entry which is preliminary data.</text>
</comment>
<proteinExistence type="inferred from homology"/>
<dbReference type="SUPFAM" id="SSF46785">
    <property type="entry name" value="Winged helix' DNA-binding domain"/>
    <property type="match status" value="1"/>
</dbReference>
<dbReference type="InterPro" id="IPR043129">
    <property type="entry name" value="ATPase_NBD"/>
</dbReference>
<accession>A0ABW1G069</accession>
<evidence type="ECO:0000256" key="1">
    <source>
        <dbReference type="ARBA" id="ARBA00006479"/>
    </source>
</evidence>
<dbReference type="SUPFAM" id="SSF53067">
    <property type="entry name" value="Actin-like ATPase domain"/>
    <property type="match status" value="1"/>
</dbReference>
<dbReference type="InterPro" id="IPR000600">
    <property type="entry name" value="ROK"/>
</dbReference>
<dbReference type="InterPro" id="IPR049874">
    <property type="entry name" value="ROK_cs"/>
</dbReference>
<evidence type="ECO:0000313" key="2">
    <source>
        <dbReference type="EMBL" id="MFC5907114.1"/>
    </source>
</evidence>
<dbReference type="Gene3D" id="3.30.420.40">
    <property type="match status" value="2"/>
</dbReference>
<dbReference type="PANTHER" id="PTHR18964">
    <property type="entry name" value="ROK (REPRESSOR, ORF, KINASE) FAMILY"/>
    <property type="match status" value="1"/>
</dbReference>
<name>A0ABW1G069_9ACTN</name>
<dbReference type="Pfam" id="PF00480">
    <property type="entry name" value="ROK"/>
    <property type="match status" value="1"/>
</dbReference>
<protein>
    <submittedName>
        <fullName evidence="2">ROK family protein</fullName>
    </submittedName>
</protein>
<organism evidence="2 3">
    <name type="scientific">Streptacidiphilus monticola</name>
    <dbReference type="NCBI Taxonomy" id="2161674"/>
    <lineage>
        <taxon>Bacteria</taxon>
        <taxon>Bacillati</taxon>
        <taxon>Actinomycetota</taxon>
        <taxon>Actinomycetes</taxon>
        <taxon>Kitasatosporales</taxon>
        <taxon>Streptomycetaceae</taxon>
        <taxon>Streptacidiphilus</taxon>
    </lineage>
</organism>
<dbReference type="PANTHER" id="PTHR18964:SF173">
    <property type="entry name" value="GLUCOKINASE"/>
    <property type="match status" value="1"/>
</dbReference>
<dbReference type="EMBL" id="JBHSQJ010000023">
    <property type="protein sequence ID" value="MFC5907114.1"/>
    <property type="molecule type" value="Genomic_DNA"/>
</dbReference>
<dbReference type="PROSITE" id="PS01125">
    <property type="entry name" value="ROK"/>
    <property type="match status" value="1"/>
</dbReference>
<reference evidence="3" key="1">
    <citation type="journal article" date="2019" name="Int. J. Syst. Evol. Microbiol.">
        <title>The Global Catalogue of Microorganisms (GCM) 10K type strain sequencing project: providing services to taxonomists for standard genome sequencing and annotation.</title>
        <authorList>
            <consortium name="The Broad Institute Genomics Platform"/>
            <consortium name="The Broad Institute Genome Sequencing Center for Infectious Disease"/>
            <person name="Wu L."/>
            <person name="Ma J."/>
        </authorList>
    </citation>
    <scope>NUCLEOTIDE SEQUENCE [LARGE SCALE GENOMIC DNA]</scope>
    <source>
        <strain evidence="3">JCM 4816</strain>
    </source>
</reference>
<sequence>MVAKAGNSAEERRLVALSELACLVADGVADTRGSLSATTGLSRSAVAQRVDLLIERGVLVESAPQTTERGRPPYTLDLAPDRVLVIGVDLGATHRRTALTTLGGRVLAETEAPIDVNEGPERVLGEVATQIESLCHQAGRPLGSVRAIGIGLPGPVEAESGTVVRPPIMQGWDGYRVPAFFQGAYTAPVLVDNEVNMMAFGEYVHRRASDHLLYVKLGTGIGCGIVSGGVLHRGASGAAGDIGHIRLPGHDGVLCHCGNAGCVEAVASGSALAAALRAEGLEARGARDVVRLVSEGHPVARRQVRLAGRRIGEVLASLVSFHNPDTIVVGGVLAQLHEDLLADIRGEVYRRALPLATRSLRIETSVLGERAGVLGSARLATRHLLSPRGIGDLLDATSAR</sequence>
<keyword evidence="3" id="KW-1185">Reference proteome</keyword>
<dbReference type="Gene3D" id="1.10.10.10">
    <property type="entry name" value="Winged helix-like DNA-binding domain superfamily/Winged helix DNA-binding domain"/>
    <property type="match status" value="1"/>
</dbReference>
<comment type="similarity">
    <text evidence="1">Belongs to the ROK (NagC/XylR) family.</text>
</comment>
<dbReference type="InterPro" id="IPR036390">
    <property type="entry name" value="WH_DNA-bd_sf"/>
</dbReference>
<dbReference type="Proteomes" id="UP001596174">
    <property type="component" value="Unassembled WGS sequence"/>
</dbReference>
<gene>
    <name evidence="2" type="ORF">ACFP3V_07765</name>
</gene>
<evidence type="ECO:0000313" key="3">
    <source>
        <dbReference type="Proteomes" id="UP001596174"/>
    </source>
</evidence>